<name>A0A2J6SN30_9HELO</name>
<organism evidence="2 3">
    <name type="scientific">Hyaloscypha bicolor E</name>
    <dbReference type="NCBI Taxonomy" id="1095630"/>
    <lineage>
        <taxon>Eukaryota</taxon>
        <taxon>Fungi</taxon>
        <taxon>Dikarya</taxon>
        <taxon>Ascomycota</taxon>
        <taxon>Pezizomycotina</taxon>
        <taxon>Leotiomycetes</taxon>
        <taxon>Helotiales</taxon>
        <taxon>Hyaloscyphaceae</taxon>
        <taxon>Hyaloscypha</taxon>
        <taxon>Hyaloscypha bicolor</taxon>
    </lineage>
</organism>
<feature type="region of interest" description="Disordered" evidence="1">
    <location>
        <begin position="1"/>
        <end position="51"/>
    </location>
</feature>
<evidence type="ECO:0000313" key="3">
    <source>
        <dbReference type="Proteomes" id="UP000235371"/>
    </source>
</evidence>
<dbReference type="Proteomes" id="UP000235371">
    <property type="component" value="Unassembled WGS sequence"/>
</dbReference>
<reference evidence="2 3" key="1">
    <citation type="submission" date="2016-04" db="EMBL/GenBank/DDBJ databases">
        <title>A degradative enzymes factory behind the ericoid mycorrhizal symbiosis.</title>
        <authorList>
            <consortium name="DOE Joint Genome Institute"/>
            <person name="Martino E."/>
            <person name="Morin E."/>
            <person name="Grelet G."/>
            <person name="Kuo A."/>
            <person name="Kohler A."/>
            <person name="Daghino S."/>
            <person name="Barry K."/>
            <person name="Choi C."/>
            <person name="Cichocki N."/>
            <person name="Clum A."/>
            <person name="Copeland A."/>
            <person name="Hainaut M."/>
            <person name="Haridas S."/>
            <person name="Labutti K."/>
            <person name="Lindquist E."/>
            <person name="Lipzen A."/>
            <person name="Khouja H.-R."/>
            <person name="Murat C."/>
            <person name="Ohm R."/>
            <person name="Olson A."/>
            <person name="Spatafora J."/>
            <person name="Veneault-Fourrey C."/>
            <person name="Henrissat B."/>
            <person name="Grigoriev I."/>
            <person name="Martin F."/>
            <person name="Perotto S."/>
        </authorList>
    </citation>
    <scope>NUCLEOTIDE SEQUENCE [LARGE SCALE GENOMIC DNA]</scope>
    <source>
        <strain evidence="2 3">E</strain>
    </source>
</reference>
<dbReference type="GeneID" id="36589961"/>
<keyword evidence="3" id="KW-1185">Reference proteome</keyword>
<dbReference type="EMBL" id="KZ613912">
    <property type="protein sequence ID" value="PMD52187.1"/>
    <property type="molecule type" value="Genomic_DNA"/>
</dbReference>
<protein>
    <submittedName>
        <fullName evidence="2">Uncharacterized protein</fullName>
    </submittedName>
</protein>
<feature type="compositionally biased region" description="Polar residues" evidence="1">
    <location>
        <begin position="10"/>
        <end position="25"/>
    </location>
</feature>
<sequence>MAARRKKSLKSSPTRPQGRSSSTTMRSERVLAKPMSRAASSRRDGEAGPGSMRFSEMLCEVVRSDGFVGGYYGLTVRSWRL</sequence>
<evidence type="ECO:0000256" key="1">
    <source>
        <dbReference type="SAM" id="MobiDB-lite"/>
    </source>
</evidence>
<dbReference type="InParanoid" id="A0A2J6SN30"/>
<gene>
    <name evidence="2" type="ORF">K444DRAFT_621328</name>
</gene>
<dbReference type="AlphaFoldDB" id="A0A2J6SN30"/>
<evidence type="ECO:0000313" key="2">
    <source>
        <dbReference type="EMBL" id="PMD52187.1"/>
    </source>
</evidence>
<accession>A0A2J6SN30</accession>
<dbReference type="RefSeq" id="XP_024729091.1">
    <property type="nucleotide sequence ID" value="XM_024881884.1"/>
</dbReference>
<proteinExistence type="predicted"/>